<evidence type="ECO:0000313" key="11">
    <source>
        <dbReference type="Proteomes" id="UP000321567"/>
    </source>
</evidence>
<evidence type="ECO:0000256" key="2">
    <source>
        <dbReference type="ARBA" id="ARBA00007069"/>
    </source>
</evidence>
<dbReference type="InterPro" id="IPR000515">
    <property type="entry name" value="MetI-like"/>
</dbReference>
<evidence type="ECO:0000256" key="5">
    <source>
        <dbReference type="ARBA" id="ARBA00022692"/>
    </source>
</evidence>
<dbReference type="PANTHER" id="PTHR43848:SF2">
    <property type="entry name" value="PUTRESCINE TRANSPORT SYSTEM PERMEASE PROTEIN POTI"/>
    <property type="match status" value="1"/>
</dbReference>
<dbReference type="GO" id="GO:0055085">
    <property type="term" value="P:transmembrane transport"/>
    <property type="evidence" value="ECO:0007669"/>
    <property type="project" value="InterPro"/>
</dbReference>
<reference evidence="10 11" key="1">
    <citation type="submission" date="2019-07" db="EMBL/GenBank/DDBJ databases">
        <title>Whole genome shotgun sequence of Rhodospirillum oryzae NBRC 107573.</title>
        <authorList>
            <person name="Hosoyama A."/>
            <person name="Uohara A."/>
            <person name="Ohji S."/>
            <person name="Ichikawa N."/>
        </authorList>
    </citation>
    <scope>NUCLEOTIDE SEQUENCE [LARGE SCALE GENOMIC DNA]</scope>
    <source>
        <strain evidence="10 11">NBRC 107573</strain>
    </source>
</reference>
<dbReference type="InterPro" id="IPR035906">
    <property type="entry name" value="MetI-like_sf"/>
</dbReference>
<keyword evidence="7 8" id="KW-0472">Membrane</keyword>
<evidence type="ECO:0000256" key="6">
    <source>
        <dbReference type="ARBA" id="ARBA00022989"/>
    </source>
</evidence>
<comment type="caution">
    <text evidence="10">The sequence shown here is derived from an EMBL/GenBank/DDBJ whole genome shotgun (WGS) entry which is preliminary data.</text>
</comment>
<dbReference type="CDD" id="cd06261">
    <property type="entry name" value="TM_PBP2"/>
    <property type="match status" value="1"/>
</dbReference>
<dbReference type="PANTHER" id="PTHR43848">
    <property type="entry name" value="PUTRESCINE TRANSPORT SYSTEM PERMEASE PROTEIN POTI"/>
    <property type="match status" value="1"/>
</dbReference>
<dbReference type="GO" id="GO:0005886">
    <property type="term" value="C:plasma membrane"/>
    <property type="evidence" value="ECO:0007669"/>
    <property type="project" value="UniProtKB-SubCell"/>
</dbReference>
<feature type="transmembrane region" description="Helical" evidence="8">
    <location>
        <begin position="101"/>
        <end position="123"/>
    </location>
</feature>
<name>A0A512H559_9PROT</name>
<evidence type="ECO:0000259" key="9">
    <source>
        <dbReference type="PROSITE" id="PS50928"/>
    </source>
</evidence>
<dbReference type="InterPro" id="IPR051789">
    <property type="entry name" value="Bact_Polyamine_Transport"/>
</dbReference>
<comment type="subcellular location">
    <subcellularLocation>
        <location evidence="1 8">Cell membrane</location>
        <topology evidence="1 8">Multi-pass membrane protein</topology>
    </subcellularLocation>
</comment>
<dbReference type="Proteomes" id="UP000321567">
    <property type="component" value="Unassembled WGS sequence"/>
</dbReference>
<keyword evidence="6 8" id="KW-1133">Transmembrane helix</keyword>
<feature type="transmembrane region" description="Helical" evidence="8">
    <location>
        <begin position="64"/>
        <end position="89"/>
    </location>
</feature>
<feature type="transmembrane region" description="Helical" evidence="8">
    <location>
        <begin position="129"/>
        <end position="155"/>
    </location>
</feature>
<evidence type="ECO:0000256" key="4">
    <source>
        <dbReference type="ARBA" id="ARBA00022475"/>
    </source>
</evidence>
<dbReference type="PROSITE" id="PS50928">
    <property type="entry name" value="ABC_TM1"/>
    <property type="match status" value="1"/>
</dbReference>
<feature type="transmembrane region" description="Helical" evidence="8">
    <location>
        <begin position="176"/>
        <end position="198"/>
    </location>
</feature>
<protein>
    <submittedName>
        <fullName evidence="10">ABC transporter permease</fullName>
    </submittedName>
</protein>
<accession>A0A512H559</accession>
<comment type="similarity">
    <text evidence="2">Belongs to the binding-protein-dependent transport system permease family. CysTW subfamily.</text>
</comment>
<dbReference type="AlphaFoldDB" id="A0A512H559"/>
<dbReference type="SUPFAM" id="SSF161098">
    <property type="entry name" value="MetI-like"/>
    <property type="match status" value="1"/>
</dbReference>
<evidence type="ECO:0000256" key="1">
    <source>
        <dbReference type="ARBA" id="ARBA00004651"/>
    </source>
</evidence>
<evidence type="ECO:0000313" key="10">
    <source>
        <dbReference type="EMBL" id="GEO80609.1"/>
    </source>
</evidence>
<dbReference type="Gene3D" id="1.10.3720.10">
    <property type="entry name" value="MetI-like"/>
    <property type="match status" value="1"/>
</dbReference>
<feature type="domain" description="ABC transmembrane type-1" evidence="9">
    <location>
        <begin position="64"/>
        <end position="251"/>
    </location>
</feature>
<dbReference type="RefSeq" id="WP_147162660.1">
    <property type="nucleotide sequence ID" value="NZ_BJZO01000012.1"/>
</dbReference>
<keyword evidence="3 8" id="KW-0813">Transport</keyword>
<dbReference type="Pfam" id="PF00528">
    <property type="entry name" value="BPD_transp_1"/>
    <property type="match status" value="1"/>
</dbReference>
<dbReference type="EMBL" id="BJZO01000012">
    <property type="protein sequence ID" value="GEO80609.1"/>
    <property type="molecule type" value="Genomic_DNA"/>
</dbReference>
<keyword evidence="5 8" id="KW-0812">Transmembrane</keyword>
<evidence type="ECO:0000256" key="8">
    <source>
        <dbReference type="RuleBase" id="RU363032"/>
    </source>
</evidence>
<evidence type="ECO:0000256" key="3">
    <source>
        <dbReference type="ARBA" id="ARBA00022448"/>
    </source>
</evidence>
<dbReference type="OrthoDB" id="9808399at2"/>
<evidence type="ECO:0000256" key="7">
    <source>
        <dbReference type="ARBA" id="ARBA00023136"/>
    </source>
</evidence>
<keyword evidence="4" id="KW-1003">Cell membrane</keyword>
<keyword evidence="11" id="KW-1185">Reference proteome</keyword>
<feature type="transmembrane region" description="Helical" evidence="8">
    <location>
        <begin position="7"/>
        <end position="32"/>
    </location>
</feature>
<sequence>MSRASQLILNVYLIVFFLYLFLPLGVVALAAFNAYPYPSVTQWQGFTVHWFAALAQDSRILTGLWHSVLIGLGVIAVSLPLGLSGAFLLSHLQSRWNTVLYSVLVSPILIPGILLGVSTLIFWGSLGFGAGLVTAILAQSSFIASYAMLLFLARLQRQDPTLEDAALDLGASNLRVFWRITLPFLRPTVLTAAVLAFLQSIENYNTTVFAIGADWTLVTEIGSRFRFGLSPVINVIGVVFILITVAAATAYVLVRHHELRRSHAR</sequence>
<proteinExistence type="inferred from homology"/>
<gene>
    <name evidence="10" type="ORF">ROR02_07400</name>
</gene>
<feature type="transmembrane region" description="Helical" evidence="8">
    <location>
        <begin position="232"/>
        <end position="254"/>
    </location>
</feature>
<organism evidence="10 11">
    <name type="scientific">Pararhodospirillum oryzae</name>
    <dbReference type="NCBI Taxonomy" id="478448"/>
    <lineage>
        <taxon>Bacteria</taxon>
        <taxon>Pseudomonadati</taxon>
        <taxon>Pseudomonadota</taxon>
        <taxon>Alphaproteobacteria</taxon>
        <taxon>Rhodospirillales</taxon>
        <taxon>Rhodospirillaceae</taxon>
        <taxon>Pararhodospirillum</taxon>
    </lineage>
</organism>